<accession>A0A838Y7A4</accession>
<dbReference type="Proteomes" id="UP000545606">
    <property type="component" value="Unassembled WGS sequence"/>
</dbReference>
<name>A0A838Y7A4_9NEIS</name>
<dbReference type="AlphaFoldDB" id="A0A838Y7A4"/>
<dbReference type="EMBL" id="JACERN010000024">
    <property type="protein sequence ID" value="MBA4708459.1"/>
    <property type="molecule type" value="Genomic_DNA"/>
</dbReference>
<comment type="caution">
    <text evidence="1">The sequence shown here is derived from an EMBL/GenBank/DDBJ whole genome shotgun (WGS) entry which is preliminary data.</text>
</comment>
<protein>
    <submittedName>
        <fullName evidence="1">Uncharacterized protein</fullName>
    </submittedName>
</protein>
<sequence length="53" mass="5854">MTGNRPDNGCGIGRQLAYIQLFLVINSYLPAIASDKTLQRLAVFNNSSYSVVY</sequence>
<evidence type="ECO:0000313" key="2">
    <source>
        <dbReference type="Proteomes" id="UP000545606"/>
    </source>
</evidence>
<organism evidence="1 2">
    <name type="scientific">Aquitalea aquatica</name>
    <dbReference type="NCBI Taxonomy" id="3044273"/>
    <lineage>
        <taxon>Bacteria</taxon>
        <taxon>Pseudomonadati</taxon>
        <taxon>Pseudomonadota</taxon>
        <taxon>Betaproteobacteria</taxon>
        <taxon>Neisseriales</taxon>
        <taxon>Chromobacteriaceae</taxon>
        <taxon>Aquitalea</taxon>
    </lineage>
</organism>
<proteinExistence type="predicted"/>
<gene>
    <name evidence="1" type="ORF">H2Z84_08690</name>
</gene>
<reference evidence="1 2" key="1">
    <citation type="submission" date="2020-07" db="EMBL/GenBank/DDBJ databases">
        <title>Draft genome sequence of violacein-producing bacteria and related species.</title>
        <authorList>
            <person name="Wilson H.S."/>
            <person name="De Leon M.E."/>
        </authorList>
    </citation>
    <scope>NUCLEOTIDE SEQUENCE [LARGE SCALE GENOMIC DNA]</scope>
    <source>
        <strain evidence="1 2">HSC-21Su07</strain>
    </source>
</reference>
<dbReference type="RefSeq" id="WP_181835642.1">
    <property type="nucleotide sequence ID" value="NZ_JACERN010000024.1"/>
</dbReference>
<evidence type="ECO:0000313" key="1">
    <source>
        <dbReference type="EMBL" id="MBA4708459.1"/>
    </source>
</evidence>
<keyword evidence="2" id="KW-1185">Reference proteome</keyword>